<protein>
    <submittedName>
        <fullName evidence="1">Uncharacterized protein</fullName>
    </submittedName>
</protein>
<dbReference type="AlphaFoldDB" id="A0A2P1BPG7"/>
<organism evidence="1">
    <name type="scientific">Klebsiella pneumoniae</name>
    <dbReference type="NCBI Taxonomy" id="573"/>
    <lineage>
        <taxon>Bacteria</taxon>
        <taxon>Pseudomonadati</taxon>
        <taxon>Pseudomonadota</taxon>
        <taxon>Gammaproteobacteria</taxon>
        <taxon>Enterobacterales</taxon>
        <taxon>Enterobacteriaceae</taxon>
        <taxon>Klebsiella/Raoultella group</taxon>
        <taxon>Klebsiella</taxon>
        <taxon>Klebsiella pneumoniae complex</taxon>
    </lineage>
</organism>
<sequence length="106" mass="11965">MKIVKITFCFLCQNRSTHRTNSNDSTSCTLQAATETYEDEAAIQVLIDEIESQAAHRQWTDEQKASCGVVACLHNGELCILRGIQKKVKTPGRRMPLRRRPAVICM</sequence>
<reference evidence="1" key="1">
    <citation type="submission" date="2017-12" db="EMBL/GenBank/DDBJ databases">
        <title>Insights into the successfully spreading KPC-encoding IncII plasmids.</title>
        <authorList>
            <person name="Brandt C."/>
            <person name="Pletz M.W."/>
            <person name="Makarewicz O."/>
        </authorList>
    </citation>
    <scope>NUCLEOTIDE SEQUENCE</scope>
    <source>
        <strain evidence="1">St015788/2</strain>
        <plasmid evidence="1">pUJ-84KPC</plasmid>
    </source>
</reference>
<proteinExistence type="predicted"/>
<evidence type="ECO:0000313" key="1">
    <source>
        <dbReference type="EMBL" id="AVI43612.1"/>
    </source>
</evidence>
<dbReference type="EMBL" id="MG700550">
    <property type="protein sequence ID" value="AVI43612.1"/>
    <property type="molecule type" value="Genomic_DNA"/>
</dbReference>
<keyword evidence="1" id="KW-0614">Plasmid</keyword>
<name>A0A2P1BPG7_KLEPN</name>
<accession>A0A2P1BPG7</accession>
<geneLocation type="plasmid" evidence="1">
    <name>pUJ-84KPC</name>
</geneLocation>